<comment type="pathway">
    <text evidence="1 8">Amino-acid biosynthesis; L-histidine biosynthesis; L-histidine from 5-phospho-alpha-D-ribose 1-diphosphate: step 8/9.</text>
</comment>
<dbReference type="InterPro" id="IPR003141">
    <property type="entry name" value="Pol/His_phosphatase_N"/>
</dbReference>
<sequence>MFDFHLHSSFSEDCDTPMEEMVKEAIKKGIKEMCFTEHYDEDYPDQDWTFDLDFEKYDQKIKEMQRTYGDKIKIRKGIELGVQPHVLDSYEKITSNEYFDFIICSMHAAKKKDLHFGEFFKGKSLDQAYEEFYTELFECIQKFKRFNILGHLDLVTRYKYEDGLGMCLDIIEEIFKEIIPNGQGIEINTSGFYYGIGRVHPHLDILKLYKELGGEIITIGSDAHKPERLAEYYDYSVDLLKNLGFKYVATFESQQPIFHKLG</sequence>
<dbReference type="Pfam" id="PF02811">
    <property type="entry name" value="PHP"/>
    <property type="match status" value="1"/>
</dbReference>
<dbReference type="InterPro" id="IPR010140">
    <property type="entry name" value="Histidinol_P_phosphatase_HisJ"/>
</dbReference>
<dbReference type="SMART" id="SM00481">
    <property type="entry name" value="POLIIIAc"/>
    <property type="match status" value="1"/>
</dbReference>
<evidence type="ECO:0000256" key="7">
    <source>
        <dbReference type="ARBA" id="ARBA00049158"/>
    </source>
</evidence>
<dbReference type="SUPFAM" id="SSF89550">
    <property type="entry name" value="PHP domain-like"/>
    <property type="match status" value="1"/>
</dbReference>
<evidence type="ECO:0000256" key="3">
    <source>
        <dbReference type="ARBA" id="ARBA00013085"/>
    </source>
</evidence>
<dbReference type="InterPro" id="IPR016195">
    <property type="entry name" value="Pol/histidinol_Pase-like"/>
</dbReference>
<accession>A0ABX0A004</accession>
<evidence type="ECO:0000313" key="10">
    <source>
        <dbReference type="EMBL" id="NCU16744.1"/>
    </source>
</evidence>
<evidence type="ECO:0000259" key="9">
    <source>
        <dbReference type="SMART" id="SM00481"/>
    </source>
</evidence>
<name>A0ABX0A004_9BACI</name>
<evidence type="ECO:0000256" key="5">
    <source>
        <dbReference type="ARBA" id="ARBA00022801"/>
    </source>
</evidence>
<proteinExistence type="inferred from homology"/>
<dbReference type="PANTHER" id="PTHR21039">
    <property type="entry name" value="HISTIDINOL PHOSPHATASE-RELATED"/>
    <property type="match status" value="1"/>
</dbReference>
<comment type="similarity">
    <text evidence="2 8">Belongs to the PHP hydrolase family. HisK subfamily.</text>
</comment>
<keyword evidence="4 8" id="KW-0028">Amino-acid biosynthesis</keyword>
<keyword evidence="11" id="KW-1185">Reference proteome</keyword>
<evidence type="ECO:0000313" key="11">
    <source>
        <dbReference type="Proteomes" id="UP000743899"/>
    </source>
</evidence>
<reference evidence="10 11" key="1">
    <citation type="submission" date="2020-01" db="EMBL/GenBank/DDBJ databases">
        <title>A novel Bacillus sp. from Pasinler.</title>
        <authorList>
            <person name="Adiguzel A."/>
            <person name="Ay H."/>
            <person name="Baltaci M.O."/>
        </authorList>
    </citation>
    <scope>NUCLEOTIDE SEQUENCE [LARGE SCALE GENOMIC DNA]</scope>
    <source>
        <strain evidence="10 11">P1</strain>
    </source>
</reference>
<dbReference type="EC" id="3.1.3.15" evidence="3 8"/>
<dbReference type="Proteomes" id="UP000743899">
    <property type="component" value="Unassembled WGS sequence"/>
</dbReference>
<evidence type="ECO:0000256" key="8">
    <source>
        <dbReference type="RuleBase" id="RU366003"/>
    </source>
</evidence>
<protein>
    <recommendedName>
        <fullName evidence="3 8">Histidinol-phosphatase</fullName>
        <shortName evidence="8">HolPase</shortName>
        <ecNumber evidence="3 8">3.1.3.15</ecNumber>
    </recommendedName>
</protein>
<dbReference type="EMBL" id="JAACYS010000008">
    <property type="protein sequence ID" value="NCU16744.1"/>
    <property type="molecule type" value="Genomic_DNA"/>
</dbReference>
<evidence type="ECO:0000256" key="2">
    <source>
        <dbReference type="ARBA" id="ARBA00009152"/>
    </source>
</evidence>
<evidence type="ECO:0000256" key="1">
    <source>
        <dbReference type="ARBA" id="ARBA00004970"/>
    </source>
</evidence>
<feature type="domain" description="Polymerase/histidinol phosphatase N-terminal" evidence="9">
    <location>
        <begin position="2"/>
        <end position="84"/>
    </location>
</feature>
<evidence type="ECO:0000256" key="4">
    <source>
        <dbReference type="ARBA" id="ARBA00022605"/>
    </source>
</evidence>
<dbReference type="PANTHER" id="PTHR21039:SF0">
    <property type="entry name" value="HISTIDINOL-PHOSPHATASE"/>
    <property type="match status" value="1"/>
</dbReference>
<comment type="caution">
    <text evidence="10">The sequence shown here is derived from an EMBL/GenBank/DDBJ whole genome shotgun (WGS) entry which is preliminary data.</text>
</comment>
<gene>
    <name evidence="10" type="ORF">GW534_03015</name>
</gene>
<keyword evidence="5 8" id="KW-0378">Hydrolase</keyword>
<keyword evidence="6 8" id="KW-0368">Histidine biosynthesis</keyword>
<dbReference type="InterPro" id="IPR004013">
    <property type="entry name" value="PHP_dom"/>
</dbReference>
<dbReference type="RefSeq" id="WP_161919580.1">
    <property type="nucleotide sequence ID" value="NZ_JAACYS010000008.1"/>
</dbReference>
<evidence type="ECO:0000256" key="6">
    <source>
        <dbReference type="ARBA" id="ARBA00023102"/>
    </source>
</evidence>
<dbReference type="NCBIfam" id="TIGR01856">
    <property type="entry name" value="hisJ_fam"/>
    <property type="match status" value="1"/>
</dbReference>
<comment type="catalytic activity">
    <reaction evidence="7 8">
        <text>L-histidinol phosphate + H2O = L-histidinol + phosphate</text>
        <dbReference type="Rhea" id="RHEA:14465"/>
        <dbReference type="ChEBI" id="CHEBI:15377"/>
        <dbReference type="ChEBI" id="CHEBI:43474"/>
        <dbReference type="ChEBI" id="CHEBI:57699"/>
        <dbReference type="ChEBI" id="CHEBI:57980"/>
        <dbReference type="EC" id="3.1.3.15"/>
    </reaction>
</comment>
<organism evidence="10 11">
    <name type="scientific">Pallidibacillus pasinlerensis</name>
    <dbReference type="NCBI Taxonomy" id="2703818"/>
    <lineage>
        <taxon>Bacteria</taxon>
        <taxon>Bacillati</taxon>
        <taxon>Bacillota</taxon>
        <taxon>Bacilli</taxon>
        <taxon>Bacillales</taxon>
        <taxon>Bacillaceae</taxon>
        <taxon>Pallidibacillus</taxon>
    </lineage>
</organism>
<dbReference type="Gene3D" id="3.20.20.140">
    <property type="entry name" value="Metal-dependent hydrolases"/>
    <property type="match status" value="1"/>
</dbReference>